<dbReference type="PATRIC" id="fig|84022.5.peg.2855"/>
<dbReference type="Proteomes" id="UP000035704">
    <property type="component" value="Chromosome"/>
</dbReference>
<evidence type="ECO:0000313" key="2">
    <source>
        <dbReference type="Proteomes" id="UP000035704"/>
    </source>
</evidence>
<reference evidence="1 2" key="1">
    <citation type="submission" date="2014-10" db="EMBL/GenBank/DDBJ databases">
        <title>Genome sequence of Clostridium aceticum DSM 1496.</title>
        <authorList>
            <person name="Poehlein A."/>
            <person name="Schiel-Bengelsdorf B."/>
            <person name="Gottschalk G."/>
            <person name="Duerre P."/>
            <person name="Daniel R."/>
        </authorList>
    </citation>
    <scope>NUCLEOTIDE SEQUENCE [LARGE SCALE GENOMIC DNA]</scope>
    <source>
        <strain evidence="1 2">DSM 1496</strain>
    </source>
</reference>
<dbReference type="EMBL" id="CP009687">
    <property type="protein sequence ID" value="AKL94860.1"/>
    <property type="molecule type" value="Genomic_DNA"/>
</dbReference>
<protein>
    <submittedName>
        <fullName evidence="1">Uncharacterized protein</fullName>
    </submittedName>
</protein>
<name>A0A0D8IBW9_9CLOT</name>
<dbReference type="RefSeq" id="WP_044823636.1">
    <property type="nucleotide sequence ID" value="NZ_CP009687.1"/>
</dbReference>
<keyword evidence="2" id="KW-1185">Reference proteome</keyword>
<dbReference type="InterPro" id="IPR009711">
    <property type="entry name" value="UPF0473"/>
</dbReference>
<dbReference type="AlphaFoldDB" id="A0A0D8IBW9"/>
<accession>A0A0D8IBW9</accession>
<dbReference type="OrthoDB" id="9796509at2"/>
<dbReference type="STRING" id="84022.CACET_c13950"/>
<proteinExistence type="predicted"/>
<evidence type="ECO:0000313" key="1">
    <source>
        <dbReference type="EMBL" id="AKL94860.1"/>
    </source>
</evidence>
<sequence length="98" mass="10996">MGNCLNNCGCNDSSNKHLQHKKIYLTLADHTEVTCDVLDIFEVSGQNYIAVLPENSETALLYRLIENEGNPELSNIESDEEYELASKTFLAGIQQDMQ</sequence>
<dbReference type="Pfam" id="PF06949">
    <property type="entry name" value="DUF1292"/>
    <property type="match status" value="1"/>
</dbReference>
<dbReference type="KEGG" id="cace:CACET_c13950"/>
<gene>
    <name evidence="1" type="ORF">CACET_c13950</name>
</gene>
<organism evidence="1 2">
    <name type="scientific">Clostridium aceticum</name>
    <dbReference type="NCBI Taxonomy" id="84022"/>
    <lineage>
        <taxon>Bacteria</taxon>
        <taxon>Bacillati</taxon>
        <taxon>Bacillota</taxon>
        <taxon>Clostridia</taxon>
        <taxon>Eubacteriales</taxon>
        <taxon>Clostridiaceae</taxon>
        <taxon>Clostridium</taxon>
    </lineage>
</organism>